<name>A0A7M5WV75_9CNID</name>
<dbReference type="GO" id="GO:0006511">
    <property type="term" value="P:ubiquitin-dependent protein catabolic process"/>
    <property type="evidence" value="ECO:0007669"/>
    <property type="project" value="InterPro"/>
</dbReference>
<protein>
    <recommendedName>
        <fullName evidence="1">Anaphase-promoting complex subunit 2</fullName>
    </recommendedName>
</protein>
<dbReference type="Pfam" id="PF08672">
    <property type="entry name" value="ANAPC2"/>
    <property type="match status" value="1"/>
</dbReference>
<dbReference type="PROSITE" id="PS50069">
    <property type="entry name" value="CULLIN_2"/>
    <property type="match status" value="1"/>
</dbReference>
<evidence type="ECO:0000313" key="9">
    <source>
        <dbReference type="EnsemblMetazoa" id="CLYHEMP013440.2"/>
    </source>
</evidence>
<dbReference type="AlphaFoldDB" id="A0A7M5WV75"/>
<dbReference type="GeneID" id="136822607"/>
<feature type="domain" description="Cullin family profile" evidence="8">
    <location>
        <begin position="416"/>
        <end position="642"/>
    </location>
</feature>
<keyword evidence="4" id="KW-0833">Ubl conjugation pathway</keyword>
<evidence type="ECO:0000256" key="4">
    <source>
        <dbReference type="ARBA" id="ARBA00022786"/>
    </source>
</evidence>
<dbReference type="InterPro" id="IPR057975">
    <property type="entry name" value="TPR_ANAPC2"/>
</dbReference>
<keyword evidence="3" id="KW-0498">Mitosis</keyword>
<evidence type="ECO:0000313" key="10">
    <source>
        <dbReference type="Proteomes" id="UP000594262"/>
    </source>
</evidence>
<dbReference type="GO" id="GO:0070979">
    <property type="term" value="P:protein K11-linked ubiquitination"/>
    <property type="evidence" value="ECO:0007669"/>
    <property type="project" value="TreeGrafter"/>
</dbReference>
<dbReference type="InterPro" id="IPR016158">
    <property type="entry name" value="Cullin_homology"/>
</dbReference>
<dbReference type="PANTHER" id="PTHR45957">
    <property type="entry name" value="ANAPHASE-PROMOTING COMPLEX SUBUNIT 2"/>
    <property type="match status" value="1"/>
</dbReference>
<comment type="similarity">
    <text evidence="6">Belongs to the cullin family.</text>
</comment>
<evidence type="ECO:0000256" key="2">
    <source>
        <dbReference type="ARBA" id="ARBA00022618"/>
    </source>
</evidence>
<dbReference type="SUPFAM" id="SSF75632">
    <property type="entry name" value="Cullin homology domain"/>
    <property type="match status" value="1"/>
</dbReference>
<evidence type="ECO:0000256" key="1">
    <source>
        <dbReference type="ARBA" id="ARBA00016068"/>
    </source>
</evidence>
<dbReference type="Pfam" id="PF25773">
    <property type="entry name" value="TPR_ANAPC2"/>
    <property type="match status" value="1"/>
</dbReference>
<dbReference type="SMART" id="SM01013">
    <property type="entry name" value="APC2"/>
    <property type="match status" value="1"/>
</dbReference>
<dbReference type="GO" id="GO:0005680">
    <property type="term" value="C:anaphase-promoting complex"/>
    <property type="evidence" value="ECO:0007669"/>
    <property type="project" value="TreeGrafter"/>
</dbReference>
<feature type="region of interest" description="Disordered" evidence="7">
    <location>
        <begin position="489"/>
        <end position="525"/>
    </location>
</feature>
<dbReference type="Gene3D" id="1.20.1310.10">
    <property type="entry name" value="Cullin Repeats"/>
    <property type="match status" value="1"/>
</dbReference>
<evidence type="ECO:0000259" key="8">
    <source>
        <dbReference type="PROSITE" id="PS50069"/>
    </source>
</evidence>
<evidence type="ECO:0000256" key="7">
    <source>
        <dbReference type="SAM" id="MobiDB-lite"/>
    </source>
</evidence>
<dbReference type="InterPro" id="IPR036317">
    <property type="entry name" value="Cullin_homology_sf"/>
</dbReference>
<dbReference type="RefSeq" id="XP_066934971.1">
    <property type="nucleotide sequence ID" value="XM_067078870.1"/>
</dbReference>
<keyword evidence="10" id="KW-1185">Reference proteome</keyword>
<evidence type="ECO:0000256" key="6">
    <source>
        <dbReference type="PROSITE-ProRule" id="PRU00330"/>
    </source>
</evidence>
<dbReference type="InterPro" id="IPR036388">
    <property type="entry name" value="WH-like_DNA-bd_sf"/>
</dbReference>
<evidence type="ECO:0000256" key="5">
    <source>
        <dbReference type="ARBA" id="ARBA00023306"/>
    </source>
</evidence>
<dbReference type="Gene3D" id="3.30.230.130">
    <property type="entry name" value="Cullin, Chain C, Domain 2"/>
    <property type="match status" value="1"/>
</dbReference>
<reference evidence="9" key="1">
    <citation type="submission" date="2021-01" db="UniProtKB">
        <authorList>
            <consortium name="EnsemblMetazoa"/>
        </authorList>
    </citation>
    <scope>IDENTIFICATION</scope>
</reference>
<dbReference type="Gene3D" id="1.10.10.10">
    <property type="entry name" value="Winged helix-like DNA-binding domain superfamily/Winged helix DNA-binding domain"/>
    <property type="match status" value="1"/>
</dbReference>
<dbReference type="InterPro" id="IPR044554">
    <property type="entry name" value="ANAPC2"/>
</dbReference>
<dbReference type="RefSeq" id="XP_066934972.1">
    <property type="nucleotide sequence ID" value="XM_067078871.1"/>
</dbReference>
<dbReference type="SMART" id="SM00182">
    <property type="entry name" value="CULLIN"/>
    <property type="match status" value="1"/>
</dbReference>
<accession>A0A7M5WV75</accession>
<dbReference type="Proteomes" id="UP000594262">
    <property type="component" value="Unplaced"/>
</dbReference>
<evidence type="ECO:0000256" key="3">
    <source>
        <dbReference type="ARBA" id="ARBA00022776"/>
    </source>
</evidence>
<sequence>MEDRGSQLSGTSLKVLLAESTFWFDLEQSWNKTQDENEEVDRTSLESSKNVYQVFKRLSDIVQPWICDQESTSYQNNLLIIKACLLLKKSTNADQIITKFYEDSFKAFKVFNKELFNFSDENEEEDDNDNDDSFSEESAQIILQNINLFNEILFQLDLVEEIANPAIVTLIYQQLTGFLEKHCKSEYSENWLQRVFTWMDKGLMSWLKFVNSKFSILDSHGMICDQADEISTFSIESWKQRLEYFVYKAFAELRISEMFEIIVEYPDSLPAIKDLQECLSKTETRRLLTSSLKSAFERRLLHPAVNTDDILTQYVSTIRSLRELDPSGIILENVCSPLREYLRSRDDTIKCIITCLTDQGSGPDLSEELLGFGDDFDTTKKCDVESDGEEWYPDPVDAVTSDAQTKSQRRADILNILVNIYGSQDTFVSQYRILLADRILNNYSYDVTNERRYIELLKRRFGENHMHYCDIMLKDIQDSHRINRRITTEMKKKQEGGEQADQAKENKEKKDKGEEVSVSSKTAPETPDKIDFNAFILSSAFWPTLANESVDPPSQVESLMSDYNDLFKQSKGMRSLEWLNNLGSVEVEVELDEGVTKNFNVTPAQATLLVKFQEKDDWTLNDLATSLNINKSSLRNRIAFWIGQGVIIEKSNDHFTSAQTFQSSQLNNSIYESDDECGATSAQKQKDQELQVYWSYVVGMLTNIGSLPLDRIHAMLKMFASTEASTQCTLDDVKSFLQAKVNNGELVYVGGVYKLPKAN</sequence>
<keyword evidence="5" id="KW-0131">Cell cycle</keyword>
<keyword evidence="2" id="KW-0132">Cell division</keyword>
<dbReference type="SUPFAM" id="SSF46785">
    <property type="entry name" value="Winged helix' DNA-binding domain"/>
    <property type="match status" value="1"/>
</dbReference>
<feature type="compositionally biased region" description="Basic and acidic residues" evidence="7">
    <location>
        <begin position="489"/>
        <end position="515"/>
    </location>
</feature>
<dbReference type="InterPro" id="IPR014786">
    <property type="entry name" value="ANAPC2_C"/>
</dbReference>
<organism evidence="9 10">
    <name type="scientific">Clytia hemisphaerica</name>
    <dbReference type="NCBI Taxonomy" id="252671"/>
    <lineage>
        <taxon>Eukaryota</taxon>
        <taxon>Metazoa</taxon>
        <taxon>Cnidaria</taxon>
        <taxon>Hydrozoa</taxon>
        <taxon>Hydroidolina</taxon>
        <taxon>Leptothecata</taxon>
        <taxon>Obeliida</taxon>
        <taxon>Clytiidae</taxon>
        <taxon>Clytia</taxon>
    </lineage>
</organism>
<dbReference type="GO" id="GO:0051301">
    <property type="term" value="P:cell division"/>
    <property type="evidence" value="ECO:0007669"/>
    <property type="project" value="UniProtKB-KW"/>
</dbReference>
<dbReference type="GO" id="GO:0031625">
    <property type="term" value="F:ubiquitin protein ligase binding"/>
    <property type="evidence" value="ECO:0007669"/>
    <property type="project" value="InterPro"/>
</dbReference>
<dbReference type="GO" id="GO:0007091">
    <property type="term" value="P:metaphase/anaphase transition of mitotic cell cycle"/>
    <property type="evidence" value="ECO:0007669"/>
    <property type="project" value="TreeGrafter"/>
</dbReference>
<dbReference type="PANTHER" id="PTHR45957:SF1">
    <property type="entry name" value="ANAPHASE-PROMOTING COMPLEX SUBUNIT 2"/>
    <property type="match status" value="1"/>
</dbReference>
<dbReference type="InterPro" id="IPR059120">
    <property type="entry name" value="Cullin-like_AB"/>
</dbReference>
<dbReference type="OrthoDB" id="5581181at2759"/>
<dbReference type="InterPro" id="IPR036390">
    <property type="entry name" value="WH_DNA-bd_sf"/>
</dbReference>
<dbReference type="EnsemblMetazoa" id="CLYHEMT013440.2">
    <property type="protein sequence ID" value="CLYHEMP013440.2"/>
    <property type="gene ID" value="CLYHEMG013440"/>
</dbReference>
<dbReference type="Pfam" id="PF26557">
    <property type="entry name" value="Cullin_AB"/>
    <property type="match status" value="1"/>
</dbReference>
<proteinExistence type="inferred from homology"/>